<evidence type="ECO:0000313" key="3">
    <source>
        <dbReference type="EMBL" id="AIF70088.1"/>
    </source>
</evidence>
<dbReference type="GO" id="GO:0016491">
    <property type="term" value="F:oxidoreductase activity"/>
    <property type="evidence" value="ECO:0007669"/>
    <property type="project" value="UniProtKB-KW"/>
</dbReference>
<dbReference type="InterPro" id="IPR023753">
    <property type="entry name" value="FAD/NAD-binding_dom"/>
</dbReference>
<evidence type="ECO:0000256" key="1">
    <source>
        <dbReference type="ARBA" id="ARBA00023002"/>
    </source>
</evidence>
<feature type="domain" description="FAD/NAD(P)-binding" evidence="2">
    <location>
        <begin position="2"/>
        <end position="308"/>
    </location>
</feature>
<dbReference type="KEGG" id="ppac:PAP_08535"/>
<dbReference type="PRINTS" id="PR00368">
    <property type="entry name" value="FADPNR"/>
</dbReference>
<name>A0A075LZW3_9EURY</name>
<dbReference type="Gene3D" id="3.50.50.60">
    <property type="entry name" value="FAD/NAD(P)-binding domain"/>
    <property type="match status" value="2"/>
</dbReference>
<keyword evidence="4" id="KW-1185">Reference proteome</keyword>
<dbReference type="Proteomes" id="UP000027981">
    <property type="component" value="Chromosome"/>
</dbReference>
<evidence type="ECO:0000259" key="2">
    <source>
        <dbReference type="Pfam" id="PF07992"/>
    </source>
</evidence>
<evidence type="ECO:0000313" key="4">
    <source>
        <dbReference type="Proteomes" id="UP000027981"/>
    </source>
</evidence>
<organism evidence="3 4">
    <name type="scientific">Palaeococcus pacificus DY20341</name>
    <dbReference type="NCBI Taxonomy" id="1343739"/>
    <lineage>
        <taxon>Archaea</taxon>
        <taxon>Methanobacteriati</taxon>
        <taxon>Methanobacteriota</taxon>
        <taxon>Thermococci</taxon>
        <taxon>Thermococcales</taxon>
        <taxon>Thermococcaceae</taxon>
        <taxon>Palaeococcus</taxon>
    </lineage>
</organism>
<keyword evidence="1" id="KW-0560">Oxidoreductase</keyword>
<dbReference type="OrthoDB" id="27340at2157"/>
<protein>
    <submittedName>
        <fullName evidence="3">FAD-dependent pyridine nucleotide-disulfide oxidoreductase</fullName>
    </submittedName>
</protein>
<dbReference type="InterPro" id="IPR036188">
    <property type="entry name" value="FAD/NAD-bd_sf"/>
</dbReference>
<dbReference type="AlphaFoldDB" id="A0A075LZW3"/>
<dbReference type="Pfam" id="PF07992">
    <property type="entry name" value="Pyr_redox_2"/>
    <property type="match status" value="1"/>
</dbReference>
<gene>
    <name evidence="3" type="ORF">PAP_08535</name>
</gene>
<dbReference type="PRINTS" id="PR00469">
    <property type="entry name" value="PNDRDTASEII"/>
</dbReference>
<dbReference type="EMBL" id="CP006019">
    <property type="protein sequence ID" value="AIF70088.1"/>
    <property type="molecule type" value="Genomic_DNA"/>
</dbReference>
<sequence length="416" mass="46144">MKDVVVIGGGPSGLAAASKLAEKGYDVALIERKEELGGVLDQCIHDGFGTKLFRKALSGPEFAGFFIDRVKALSVEVQFQSYVKSVSVRNGIKEIVSVSPRGVERIETKTIVYALGCRERHQFEIKIGGTRPAGVYTAGMVQRLVNLYGVLPGKNVVIVGGGDVGMIVARHLYLEGVEKILIVFPEEFFAGLPRNVQQCVLDFGIPFKPRTIVKEIVGKNRVEGVVLVRVDERWNPIPGSEEFYPCDTVILSVGLIPYSAKLQKLGARIDPRTRGPEVNEFFETSVSGVFAVGNLVQIFDYVDDAVESAQIAANGVEKYLNGEPKRKEPILLKPGENIRTLTPHRIEWNDERNVVAFFRPAVEMGNAIVELRDGEGNLLKKYFKRYIRPSTLERLEIPREVLNGSREVFLSVSRRS</sequence>
<reference evidence="4" key="1">
    <citation type="submission" date="2013-06" db="EMBL/GenBank/DDBJ databases">
        <title>Complete Genome Sequence of Hyperthermophilic Palaeococcus pacificus DY20341T, Isolated from a Deep-Sea Hydrothermal Sediments.</title>
        <authorList>
            <person name="Zeng X."/>
            <person name="Shao Z."/>
        </authorList>
    </citation>
    <scope>NUCLEOTIDE SEQUENCE [LARGE SCALE GENOMIC DNA]</scope>
    <source>
        <strain evidence="4">DY20341</strain>
    </source>
</reference>
<dbReference type="STRING" id="1343739.PAP_08535"/>
<accession>A0A075LZW3</accession>
<proteinExistence type="predicted"/>
<dbReference type="SUPFAM" id="SSF51905">
    <property type="entry name" value="FAD/NAD(P)-binding domain"/>
    <property type="match status" value="1"/>
</dbReference>
<dbReference type="eggNOG" id="arCOG01295">
    <property type="taxonomic scope" value="Archaea"/>
</dbReference>
<dbReference type="RefSeq" id="WP_048165580.1">
    <property type="nucleotide sequence ID" value="NZ_CP006019.1"/>
</dbReference>
<dbReference type="InterPro" id="IPR051691">
    <property type="entry name" value="Metab_Enz_Cyan_OpOx_G3PDH"/>
</dbReference>
<dbReference type="GeneID" id="24842808"/>
<dbReference type="PANTHER" id="PTHR42949:SF3">
    <property type="entry name" value="ANAEROBIC GLYCEROL-3-PHOSPHATE DEHYDROGENASE SUBUNIT B"/>
    <property type="match status" value="1"/>
</dbReference>
<dbReference type="PANTHER" id="PTHR42949">
    <property type="entry name" value="ANAEROBIC GLYCEROL-3-PHOSPHATE DEHYDROGENASE SUBUNIT B"/>
    <property type="match status" value="1"/>
</dbReference>
<dbReference type="HOGENOM" id="CLU_030705_0_0_2"/>
<reference evidence="3 4" key="2">
    <citation type="journal article" date="2015" name="Genome Announc.">
        <title>Complete Genome Sequence of Hyperthermophilic Piezophilic Archaeon Palaeococcus pacificus DY20341T, Isolated from Deep-Sea Hydrothermal Sediments.</title>
        <authorList>
            <person name="Zeng X."/>
            <person name="Jebbar M."/>
            <person name="Shao Z."/>
        </authorList>
    </citation>
    <scope>NUCLEOTIDE SEQUENCE [LARGE SCALE GENOMIC DNA]</scope>
    <source>
        <strain evidence="3 4">DY20341</strain>
    </source>
</reference>